<accession>A0ABP9TI10</accession>
<dbReference type="Proteomes" id="UP001501257">
    <property type="component" value="Unassembled WGS sequence"/>
</dbReference>
<keyword evidence="2" id="KW-1185">Reference proteome</keyword>
<evidence type="ECO:0000313" key="1">
    <source>
        <dbReference type="EMBL" id="GAA5226206.1"/>
    </source>
</evidence>
<reference evidence="2" key="1">
    <citation type="journal article" date="2019" name="Int. J. Syst. Evol. Microbiol.">
        <title>The Global Catalogue of Microorganisms (GCM) 10K type strain sequencing project: providing services to taxonomists for standard genome sequencing and annotation.</title>
        <authorList>
            <consortium name="The Broad Institute Genomics Platform"/>
            <consortium name="The Broad Institute Genome Sequencing Center for Infectious Disease"/>
            <person name="Wu L."/>
            <person name="Ma J."/>
        </authorList>
    </citation>
    <scope>NUCLEOTIDE SEQUENCE [LARGE SCALE GENOMIC DNA]</scope>
    <source>
        <strain evidence="2">JCM 18952</strain>
    </source>
</reference>
<name>A0ABP9TI10_9MICC</name>
<protein>
    <submittedName>
        <fullName evidence="1">Uncharacterized protein</fullName>
    </submittedName>
</protein>
<proteinExistence type="predicted"/>
<organism evidence="1 2">
    <name type="scientific">Paeniglutamicibacter antarcticus</name>
    <dbReference type="NCBI Taxonomy" id="494023"/>
    <lineage>
        <taxon>Bacteria</taxon>
        <taxon>Bacillati</taxon>
        <taxon>Actinomycetota</taxon>
        <taxon>Actinomycetes</taxon>
        <taxon>Micrococcales</taxon>
        <taxon>Micrococcaceae</taxon>
        <taxon>Paeniglutamicibacter</taxon>
    </lineage>
</organism>
<evidence type="ECO:0000313" key="2">
    <source>
        <dbReference type="Proteomes" id="UP001501257"/>
    </source>
</evidence>
<gene>
    <name evidence="1" type="ORF">GCM10025778_07370</name>
</gene>
<sequence length="98" mass="11108">MQTSGRLSYKPFEQPLVSTKTAAGWKCYLLQLGPYRLGKSLAEEEAYQCWAQFNERNGVPCGSSRAGQDFAFWPAMIEEGFRSVLDAPFTHRLAQWVV</sequence>
<dbReference type="EMBL" id="BAABLK010000014">
    <property type="protein sequence ID" value="GAA5226206.1"/>
    <property type="molecule type" value="Genomic_DNA"/>
</dbReference>
<comment type="caution">
    <text evidence="1">The sequence shown here is derived from an EMBL/GenBank/DDBJ whole genome shotgun (WGS) entry which is preliminary data.</text>
</comment>